<evidence type="ECO:0000259" key="2">
    <source>
        <dbReference type="PROSITE" id="PS50011"/>
    </source>
</evidence>
<feature type="compositionally biased region" description="Acidic residues" evidence="1">
    <location>
        <begin position="475"/>
        <end position="488"/>
    </location>
</feature>
<dbReference type="EMBL" id="JAULSN010000003">
    <property type="protein sequence ID" value="KAK3376327.1"/>
    <property type="molecule type" value="Genomic_DNA"/>
</dbReference>
<feature type="region of interest" description="Disordered" evidence="1">
    <location>
        <begin position="353"/>
        <end position="413"/>
    </location>
</feature>
<dbReference type="GO" id="GO:0004672">
    <property type="term" value="F:protein kinase activity"/>
    <property type="evidence" value="ECO:0007669"/>
    <property type="project" value="InterPro"/>
</dbReference>
<reference evidence="3" key="2">
    <citation type="submission" date="2023-06" db="EMBL/GenBank/DDBJ databases">
        <authorList>
            <consortium name="Lawrence Berkeley National Laboratory"/>
            <person name="Haridas S."/>
            <person name="Hensen N."/>
            <person name="Bonometti L."/>
            <person name="Westerberg I."/>
            <person name="Brannstrom I.O."/>
            <person name="Guillou S."/>
            <person name="Cros-Aarteil S."/>
            <person name="Calhoun S."/>
            <person name="Kuo A."/>
            <person name="Mondo S."/>
            <person name="Pangilinan J."/>
            <person name="Riley R."/>
            <person name="Labutti K."/>
            <person name="Andreopoulos B."/>
            <person name="Lipzen A."/>
            <person name="Chen C."/>
            <person name="Yanf M."/>
            <person name="Daum C."/>
            <person name="Ng V."/>
            <person name="Clum A."/>
            <person name="Steindorff A."/>
            <person name="Ohm R."/>
            <person name="Martin F."/>
            <person name="Silar P."/>
            <person name="Natvig D."/>
            <person name="Lalanne C."/>
            <person name="Gautier V."/>
            <person name="Ament-Velasquez S.L."/>
            <person name="Kruys A."/>
            <person name="Hutchinson M.I."/>
            <person name="Powell A.J."/>
            <person name="Barry K."/>
            <person name="Miller A.N."/>
            <person name="Grigoriev I.V."/>
            <person name="Debuchy R."/>
            <person name="Gladieux P."/>
            <person name="Thoren M.H."/>
            <person name="Johannesson H."/>
        </authorList>
    </citation>
    <scope>NUCLEOTIDE SEQUENCE</scope>
    <source>
        <strain evidence="3">CBS 958.72</strain>
    </source>
</reference>
<evidence type="ECO:0000313" key="3">
    <source>
        <dbReference type="EMBL" id="KAK3376327.1"/>
    </source>
</evidence>
<dbReference type="Proteomes" id="UP001287356">
    <property type="component" value="Unassembled WGS sequence"/>
</dbReference>
<reference evidence="3" key="1">
    <citation type="journal article" date="2023" name="Mol. Phylogenet. Evol.">
        <title>Genome-scale phylogeny and comparative genomics of the fungal order Sordariales.</title>
        <authorList>
            <person name="Hensen N."/>
            <person name="Bonometti L."/>
            <person name="Westerberg I."/>
            <person name="Brannstrom I.O."/>
            <person name="Guillou S."/>
            <person name="Cros-Aarteil S."/>
            <person name="Calhoun S."/>
            <person name="Haridas S."/>
            <person name="Kuo A."/>
            <person name="Mondo S."/>
            <person name="Pangilinan J."/>
            <person name="Riley R."/>
            <person name="LaButti K."/>
            <person name="Andreopoulos B."/>
            <person name="Lipzen A."/>
            <person name="Chen C."/>
            <person name="Yan M."/>
            <person name="Daum C."/>
            <person name="Ng V."/>
            <person name="Clum A."/>
            <person name="Steindorff A."/>
            <person name="Ohm R.A."/>
            <person name="Martin F."/>
            <person name="Silar P."/>
            <person name="Natvig D.O."/>
            <person name="Lalanne C."/>
            <person name="Gautier V."/>
            <person name="Ament-Velasquez S.L."/>
            <person name="Kruys A."/>
            <person name="Hutchinson M.I."/>
            <person name="Powell A.J."/>
            <person name="Barry K."/>
            <person name="Miller A.N."/>
            <person name="Grigoriev I.V."/>
            <person name="Debuchy R."/>
            <person name="Gladieux P."/>
            <person name="Hiltunen Thoren M."/>
            <person name="Johannesson H."/>
        </authorList>
    </citation>
    <scope>NUCLEOTIDE SEQUENCE</scope>
    <source>
        <strain evidence="3">CBS 958.72</strain>
    </source>
</reference>
<feature type="compositionally biased region" description="Low complexity" evidence="1">
    <location>
        <begin position="387"/>
        <end position="397"/>
    </location>
</feature>
<evidence type="ECO:0000256" key="1">
    <source>
        <dbReference type="SAM" id="MobiDB-lite"/>
    </source>
</evidence>
<comment type="caution">
    <text evidence="3">The sequence shown here is derived from an EMBL/GenBank/DDBJ whole genome shotgun (WGS) entry which is preliminary data.</text>
</comment>
<organism evidence="3 4">
    <name type="scientific">Lasiosphaeria ovina</name>
    <dbReference type="NCBI Taxonomy" id="92902"/>
    <lineage>
        <taxon>Eukaryota</taxon>
        <taxon>Fungi</taxon>
        <taxon>Dikarya</taxon>
        <taxon>Ascomycota</taxon>
        <taxon>Pezizomycotina</taxon>
        <taxon>Sordariomycetes</taxon>
        <taxon>Sordariomycetidae</taxon>
        <taxon>Sordariales</taxon>
        <taxon>Lasiosphaeriaceae</taxon>
        <taxon>Lasiosphaeria</taxon>
    </lineage>
</organism>
<dbReference type="InterPro" id="IPR000719">
    <property type="entry name" value="Prot_kinase_dom"/>
</dbReference>
<proteinExistence type="predicted"/>
<protein>
    <recommendedName>
        <fullName evidence="2">Protein kinase domain-containing protein</fullName>
    </recommendedName>
</protein>
<dbReference type="GO" id="GO:0005524">
    <property type="term" value="F:ATP binding"/>
    <property type="evidence" value="ECO:0007669"/>
    <property type="project" value="InterPro"/>
</dbReference>
<feature type="region of interest" description="Disordered" evidence="1">
    <location>
        <begin position="448"/>
        <end position="509"/>
    </location>
</feature>
<feature type="compositionally biased region" description="Low complexity" evidence="1">
    <location>
        <begin position="361"/>
        <end position="378"/>
    </location>
</feature>
<dbReference type="InterPro" id="IPR011009">
    <property type="entry name" value="Kinase-like_dom_sf"/>
</dbReference>
<evidence type="ECO:0000313" key="4">
    <source>
        <dbReference type="Proteomes" id="UP001287356"/>
    </source>
</evidence>
<accession>A0AAE0KHM6</accession>
<feature type="region of interest" description="Disordered" evidence="1">
    <location>
        <begin position="271"/>
        <end position="295"/>
    </location>
</feature>
<feature type="domain" description="Protein kinase" evidence="2">
    <location>
        <begin position="1"/>
        <end position="329"/>
    </location>
</feature>
<feature type="region of interest" description="Disordered" evidence="1">
    <location>
        <begin position="594"/>
        <end position="635"/>
    </location>
</feature>
<dbReference type="SUPFAM" id="SSF56112">
    <property type="entry name" value="Protein kinase-like (PK-like)"/>
    <property type="match status" value="1"/>
</dbReference>
<name>A0AAE0KHM6_9PEZI</name>
<gene>
    <name evidence="3" type="ORF">B0T24DRAFT_718704</name>
</gene>
<keyword evidence="4" id="KW-1185">Reference proteome</keyword>
<dbReference type="AlphaFoldDB" id="A0AAE0KHM6"/>
<sequence>MVPDRGLLREQRPRVKWRPDLEAVDLSPIMLKNDPRISFAVENSASALQPNEPFARDHPLSETLLFKHGCTKREADFFELAGDDLAMPLVSRIGCVEDDLVTFCQEYAVIERGIPLFVAEIQPQERVSVSLQVADLVSRLHARGIVHGGINPGVIQWNSRGRLVFSDMRHARLANKGRDSHQVDDRYAAASDAFLSPRLKARTNPDRGVFATEADDLYAMAVTIWSIWAGQWPESSMFSESGIDLSVIADADIYGDAFDILEQGGIRVNRAVSKQRSDPRELSPPPSDCGDIPRDFRHSIQSIPASPKPRPAVLAITPQAGPLEANTWIWSPAPLRPRPTTWQIPFDHAVELPADNPVDAPISNPQTSPSPSPSQAQPVELEPRIPSPLSLSQFPLLQDDDSKPSQAPRAVQIQRSSWEWLTTNYFLGGDWARSTSPDDLQQLAGRETFGLEQSGRGEAYSDSSSETDSSGGGGENEEDDELDDDDNITWEFPRPPGHLHGLSPAPSLPLTHARQAGVEGISDDAGLAEGPSKIPQTPPEVKPGRLPTAQTFGLVRGLEGSDGAQDDTPVGNACEGWWDHDWFGIAKADEIGVGSRRETRSVSPGRMGWPERSGFGSPSIGRARARSWSGLKGEF</sequence>
<dbReference type="Gene3D" id="1.10.510.10">
    <property type="entry name" value="Transferase(Phosphotransferase) domain 1"/>
    <property type="match status" value="1"/>
</dbReference>
<feature type="region of interest" description="Disordered" evidence="1">
    <location>
        <begin position="522"/>
        <end position="546"/>
    </location>
</feature>
<dbReference type="PROSITE" id="PS50011">
    <property type="entry name" value="PROTEIN_KINASE_DOM"/>
    <property type="match status" value="1"/>
</dbReference>